<name>A0A368K791_9HYPH</name>
<keyword evidence="2 4" id="KW-0378">Hydrolase</keyword>
<dbReference type="Gene3D" id="3.60.110.10">
    <property type="entry name" value="Carbon-nitrogen hydrolase"/>
    <property type="match status" value="1"/>
</dbReference>
<evidence type="ECO:0000256" key="1">
    <source>
        <dbReference type="ARBA" id="ARBA00010613"/>
    </source>
</evidence>
<dbReference type="InterPro" id="IPR044083">
    <property type="entry name" value="RamA-like"/>
</dbReference>
<dbReference type="CDD" id="cd07576">
    <property type="entry name" value="R-amidase_like"/>
    <property type="match status" value="1"/>
</dbReference>
<dbReference type="Pfam" id="PF00795">
    <property type="entry name" value="CN_hydrolase"/>
    <property type="match status" value="1"/>
</dbReference>
<dbReference type="RefSeq" id="WP_114439518.1">
    <property type="nucleotide sequence ID" value="NZ_QOZG01000002.1"/>
</dbReference>
<dbReference type="PANTHER" id="PTHR43674:SF2">
    <property type="entry name" value="BETA-UREIDOPROPIONASE"/>
    <property type="match status" value="1"/>
</dbReference>
<evidence type="ECO:0000256" key="2">
    <source>
        <dbReference type="ARBA" id="ARBA00022801"/>
    </source>
</evidence>
<dbReference type="EMBL" id="QOZG01000002">
    <property type="protein sequence ID" value="RCS25074.1"/>
    <property type="molecule type" value="Genomic_DNA"/>
</dbReference>
<comment type="similarity">
    <text evidence="1">Belongs to the carbon-nitrogen hydrolase superfamily. NIT1/NIT2 family.</text>
</comment>
<organism evidence="4 5">
    <name type="scientific">Phyllobacterium salinisoli</name>
    <dbReference type="NCBI Taxonomy" id="1899321"/>
    <lineage>
        <taxon>Bacteria</taxon>
        <taxon>Pseudomonadati</taxon>
        <taxon>Pseudomonadota</taxon>
        <taxon>Alphaproteobacteria</taxon>
        <taxon>Hyphomicrobiales</taxon>
        <taxon>Phyllobacteriaceae</taxon>
        <taxon>Phyllobacterium</taxon>
    </lineage>
</organism>
<protein>
    <submittedName>
        <fullName evidence="4">Hydrolase</fullName>
    </submittedName>
</protein>
<evidence type="ECO:0000313" key="5">
    <source>
        <dbReference type="Proteomes" id="UP000253420"/>
    </source>
</evidence>
<accession>A0A368K791</accession>
<feature type="domain" description="CN hydrolase" evidence="3">
    <location>
        <begin position="2"/>
        <end position="240"/>
    </location>
</feature>
<keyword evidence="5" id="KW-1185">Reference proteome</keyword>
<dbReference type="PANTHER" id="PTHR43674">
    <property type="entry name" value="NITRILASE C965.09-RELATED"/>
    <property type="match status" value="1"/>
</dbReference>
<evidence type="ECO:0000259" key="3">
    <source>
        <dbReference type="PROSITE" id="PS50263"/>
    </source>
</evidence>
<dbReference type="PROSITE" id="PS01227">
    <property type="entry name" value="UPF0012"/>
    <property type="match status" value="1"/>
</dbReference>
<dbReference type="SUPFAM" id="SSF56317">
    <property type="entry name" value="Carbon-nitrogen hydrolase"/>
    <property type="match status" value="1"/>
</dbReference>
<dbReference type="InterPro" id="IPR050345">
    <property type="entry name" value="Aliph_Amidase/BUP"/>
</dbReference>
<comment type="caution">
    <text evidence="4">The sequence shown here is derived from an EMBL/GenBank/DDBJ whole genome shotgun (WGS) entry which is preliminary data.</text>
</comment>
<dbReference type="AlphaFoldDB" id="A0A368K791"/>
<dbReference type="InterPro" id="IPR003010">
    <property type="entry name" value="C-N_Hydrolase"/>
</dbReference>
<gene>
    <name evidence="4" type="ORF">DUT91_06500</name>
</gene>
<dbReference type="InterPro" id="IPR036526">
    <property type="entry name" value="C-N_Hydrolase_sf"/>
</dbReference>
<proteinExistence type="inferred from homology"/>
<dbReference type="Proteomes" id="UP000253420">
    <property type="component" value="Unassembled WGS sequence"/>
</dbReference>
<sequence>MMRIALFQMQVASGNVAANLGSIAEAAQKAADNGASLLVAPELALTGYGAGDAIRSLAEPADGAQIAKLEAIAAAHGVAIVSGFAERDGAVVYNSTAYVDGRGGRAIYRKSHLFGDYERGLFQPAPPATCLFRHGGLKIGILICYDVEFPENVRRLALAGADMVVVPTALPAGPSGTFIAQKMIQVRAFENQIFLAYVNHAGADETFTFAGMSRLAAPDGGLLVEIDDAEEALRFADIDPAARAAVMREYSYLGDLGSFNPAATGQRRRSPA</sequence>
<reference evidence="4 5" key="1">
    <citation type="submission" date="2018-07" db="EMBL/GenBank/DDBJ databases">
        <title>The draft genome of Phyllobacterium salinisoli.</title>
        <authorList>
            <person name="Liu L."/>
            <person name="Li L."/>
            <person name="Zhang X."/>
            <person name="Liang L."/>
        </authorList>
    </citation>
    <scope>NUCLEOTIDE SEQUENCE [LARGE SCALE GENOMIC DNA]</scope>
    <source>
        <strain evidence="4 5">LLAN61</strain>
    </source>
</reference>
<evidence type="ECO:0000313" key="4">
    <source>
        <dbReference type="EMBL" id="RCS25074.1"/>
    </source>
</evidence>
<dbReference type="InterPro" id="IPR001110">
    <property type="entry name" value="UPF0012_CS"/>
</dbReference>
<dbReference type="GO" id="GO:0050126">
    <property type="term" value="F:N-carbamoylputrescine amidase activity"/>
    <property type="evidence" value="ECO:0007669"/>
    <property type="project" value="TreeGrafter"/>
</dbReference>
<dbReference type="PROSITE" id="PS50263">
    <property type="entry name" value="CN_HYDROLASE"/>
    <property type="match status" value="1"/>
</dbReference>
<dbReference type="GO" id="GO:0033388">
    <property type="term" value="P:putrescine biosynthetic process from arginine"/>
    <property type="evidence" value="ECO:0007669"/>
    <property type="project" value="TreeGrafter"/>
</dbReference>
<dbReference type="OrthoDB" id="9811121at2"/>